<dbReference type="RefSeq" id="XP_017995620.1">
    <property type="nucleotide sequence ID" value="XM_018144934.1"/>
</dbReference>
<evidence type="ECO:0000256" key="6">
    <source>
        <dbReference type="SAM" id="Phobius"/>
    </source>
</evidence>
<dbReference type="Pfam" id="PF02133">
    <property type="entry name" value="Transp_cyt_pur"/>
    <property type="match status" value="1"/>
</dbReference>
<dbReference type="OrthoDB" id="2018619at2759"/>
<keyword evidence="3 6" id="KW-0812">Transmembrane</keyword>
<evidence type="ECO:0000256" key="1">
    <source>
        <dbReference type="ARBA" id="ARBA00004141"/>
    </source>
</evidence>
<dbReference type="InterPro" id="IPR001248">
    <property type="entry name" value="Pur-cyt_permease"/>
</dbReference>
<keyword evidence="4 6" id="KW-1133">Transmembrane helix</keyword>
<dbReference type="AlphaFoldDB" id="A0A0N1NVZ7"/>
<name>A0A0N1NVZ7_9EURO</name>
<dbReference type="PANTHER" id="PTHR30618">
    <property type="entry name" value="NCS1 FAMILY PURINE/PYRIMIDINE TRANSPORTER"/>
    <property type="match status" value="1"/>
</dbReference>
<dbReference type="InterPro" id="IPR045225">
    <property type="entry name" value="Uracil/uridine/allantoin_perm"/>
</dbReference>
<reference evidence="7 8" key="1">
    <citation type="submission" date="2015-06" db="EMBL/GenBank/DDBJ databases">
        <title>Draft genome of the ant-associated black yeast Phialophora attae CBS 131958.</title>
        <authorList>
            <person name="Moreno L.F."/>
            <person name="Stielow B.J."/>
            <person name="de Hoog S."/>
            <person name="Vicente V.A."/>
            <person name="Weiss V.A."/>
            <person name="de Vries M."/>
            <person name="Cruz L.M."/>
            <person name="Souza E.M."/>
        </authorList>
    </citation>
    <scope>NUCLEOTIDE SEQUENCE [LARGE SCALE GENOMIC DNA]</scope>
    <source>
        <strain evidence="7 8">CBS 131958</strain>
    </source>
</reference>
<accession>A0A0N1NVZ7</accession>
<dbReference type="GO" id="GO:0015205">
    <property type="term" value="F:nucleobase transmembrane transporter activity"/>
    <property type="evidence" value="ECO:0007669"/>
    <property type="project" value="TreeGrafter"/>
</dbReference>
<keyword evidence="8" id="KW-1185">Reference proteome</keyword>
<comment type="subcellular location">
    <subcellularLocation>
        <location evidence="1">Membrane</location>
        <topology evidence="1">Multi-pass membrane protein</topology>
    </subcellularLocation>
</comment>
<evidence type="ECO:0000256" key="3">
    <source>
        <dbReference type="ARBA" id="ARBA00022692"/>
    </source>
</evidence>
<evidence type="ECO:0000256" key="2">
    <source>
        <dbReference type="ARBA" id="ARBA00008974"/>
    </source>
</evidence>
<dbReference type="Gene3D" id="1.10.4160.10">
    <property type="entry name" value="Hydantoin permease"/>
    <property type="match status" value="1"/>
</dbReference>
<keyword evidence="5 6" id="KW-0472">Membrane</keyword>
<dbReference type="Proteomes" id="UP000038010">
    <property type="component" value="Unassembled WGS sequence"/>
</dbReference>
<gene>
    <name evidence="7" type="ORF">AB675_4772</name>
</gene>
<evidence type="ECO:0000313" key="8">
    <source>
        <dbReference type="Proteomes" id="UP000038010"/>
    </source>
</evidence>
<comment type="similarity">
    <text evidence="2">Belongs to the purine-cytosine permease (2.A.39) family.</text>
</comment>
<dbReference type="PANTHER" id="PTHR30618:SF4">
    <property type="entry name" value="ALLANTOIN PERMEASE"/>
    <property type="match status" value="1"/>
</dbReference>
<organism evidence="7 8">
    <name type="scientific">Cyphellophora attinorum</name>
    <dbReference type="NCBI Taxonomy" id="1664694"/>
    <lineage>
        <taxon>Eukaryota</taxon>
        <taxon>Fungi</taxon>
        <taxon>Dikarya</taxon>
        <taxon>Ascomycota</taxon>
        <taxon>Pezizomycotina</taxon>
        <taxon>Eurotiomycetes</taxon>
        <taxon>Chaetothyriomycetidae</taxon>
        <taxon>Chaetothyriales</taxon>
        <taxon>Cyphellophoraceae</taxon>
        <taxon>Cyphellophora</taxon>
    </lineage>
</organism>
<evidence type="ECO:0000256" key="4">
    <source>
        <dbReference type="ARBA" id="ARBA00022989"/>
    </source>
</evidence>
<protein>
    <submittedName>
        <fullName evidence="7">Allantoin permease</fullName>
    </submittedName>
</protein>
<dbReference type="GO" id="GO:0005886">
    <property type="term" value="C:plasma membrane"/>
    <property type="evidence" value="ECO:0007669"/>
    <property type="project" value="TreeGrafter"/>
</dbReference>
<evidence type="ECO:0000313" key="7">
    <source>
        <dbReference type="EMBL" id="KPI35657.1"/>
    </source>
</evidence>
<proteinExistence type="inferred from homology"/>
<comment type="caution">
    <text evidence="7">The sequence shown here is derived from an EMBL/GenBank/DDBJ whole genome shotgun (WGS) entry which is preliminary data.</text>
</comment>
<dbReference type="GeneID" id="28736813"/>
<feature type="transmembrane region" description="Helical" evidence="6">
    <location>
        <begin position="123"/>
        <end position="145"/>
    </location>
</feature>
<evidence type="ECO:0000256" key="5">
    <source>
        <dbReference type="ARBA" id="ARBA00023136"/>
    </source>
</evidence>
<feature type="transmembrane region" description="Helical" evidence="6">
    <location>
        <begin position="63"/>
        <end position="90"/>
    </location>
</feature>
<dbReference type="EMBL" id="LFJN01000038">
    <property type="protein sequence ID" value="KPI35657.1"/>
    <property type="molecule type" value="Genomic_DNA"/>
</dbReference>
<sequence>MGLKAVFKRLEVAHEGGTAPSRWINNDIKPIENGRRTWTFWTYNNLWILTNTNISSYMVGSSLIALGLTWWEAIIAIVFGALISMIYIVLNSTPGAFYNLGFPVANRYTWGLYGSQFVIVNRILLSLVWYAVQAWIGGSCVYVLLQSMAPNLEERIPNHMPASTGMTTYVIPFSDPNHCRVET</sequence>
<dbReference type="VEuPathDB" id="FungiDB:AB675_4772"/>